<dbReference type="PANTHER" id="PTHR13768:SF2">
    <property type="entry name" value="GAMMA-SOLUBLE NSF ATTACHMENT PROTEIN"/>
    <property type="match status" value="1"/>
</dbReference>
<dbReference type="Proteomes" id="UP000051952">
    <property type="component" value="Unassembled WGS sequence"/>
</dbReference>
<dbReference type="GO" id="GO:0019905">
    <property type="term" value="F:syntaxin binding"/>
    <property type="evidence" value="ECO:0007669"/>
    <property type="project" value="TreeGrafter"/>
</dbReference>
<evidence type="ECO:0000256" key="6">
    <source>
        <dbReference type="ARBA" id="ARBA00023136"/>
    </source>
</evidence>
<gene>
    <name evidence="10" type="ORF">BSAL_88660</name>
</gene>
<evidence type="ECO:0000256" key="4">
    <source>
        <dbReference type="ARBA" id="ARBA00022892"/>
    </source>
</evidence>
<dbReference type="AlphaFoldDB" id="A0A0S4J5L6"/>
<protein>
    <recommendedName>
        <fullName evidence="7">Gamma-soluble NSF attachment protein</fullName>
    </recommendedName>
    <alternativeName>
        <fullName evidence="8">N-ethylmaleimide-sensitive factor attachment protein gamma</fullName>
    </alternativeName>
</protein>
<proteinExistence type="inferred from homology"/>
<keyword evidence="3" id="KW-0813">Transport</keyword>
<sequence length="314" mass="34345">MPREDEGDALMAQAKAHHTKSLTKWSSDWDSAASAYEKAAQTFTHLGVDEKAKNAWLQASHAHEKAKNPFFAAKAIESLANYLKDKAAKNEEIAKEVSELYVRAARMYALDGKPERQSDALAKAARLAPAGDAASAAKLVLQGLDALEDNEKHHLTLDLYRSVVLLQVRGNLILDAITTLKREVKTFEKLQQPQGAAKAGLEIIVLCLAIGDWVLADREFKSMQGDFFGFAHSKEQSAAYGLISAIEERDEDALKDAIKDSALQFIIPEISRMAKKLTINLSNAPAGKKKLQSAGMTSNVAKPAQDDDDEDDLK</sequence>
<evidence type="ECO:0000256" key="7">
    <source>
        <dbReference type="ARBA" id="ARBA00040047"/>
    </source>
</evidence>
<dbReference type="InterPro" id="IPR000744">
    <property type="entry name" value="NSF_attach"/>
</dbReference>
<evidence type="ECO:0000256" key="9">
    <source>
        <dbReference type="SAM" id="MobiDB-lite"/>
    </source>
</evidence>
<accession>A0A0S4J5L6</accession>
<keyword evidence="5" id="KW-0653">Protein transport</keyword>
<dbReference type="OMA" id="PDIYRSY"/>
<organism evidence="10 11">
    <name type="scientific">Bodo saltans</name>
    <name type="common">Flagellated protozoan</name>
    <dbReference type="NCBI Taxonomy" id="75058"/>
    <lineage>
        <taxon>Eukaryota</taxon>
        <taxon>Discoba</taxon>
        <taxon>Euglenozoa</taxon>
        <taxon>Kinetoplastea</taxon>
        <taxon>Metakinetoplastina</taxon>
        <taxon>Eubodonida</taxon>
        <taxon>Bodonidae</taxon>
        <taxon>Bodo</taxon>
    </lineage>
</organism>
<evidence type="ECO:0000256" key="1">
    <source>
        <dbReference type="ARBA" id="ARBA00004170"/>
    </source>
</evidence>
<dbReference type="PANTHER" id="PTHR13768">
    <property type="entry name" value="SOLUBLE NSF ATTACHMENT PROTEIN SNAP"/>
    <property type="match status" value="1"/>
</dbReference>
<comment type="subcellular location">
    <subcellularLocation>
        <location evidence="1">Membrane</location>
        <topology evidence="1">Peripheral membrane protein</topology>
    </subcellularLocation>
</comment>
<dbReference type="GO" id="GO:0006886">
    <property type="term" value="P:intracellular protein transport"/>
    <property type="evidence" value="ECO:0007669"/>
    <property type="project" value="InterPro"/>
</dbReference>
<dbReference type="GO" id="GO:0005774">
    <property type="term" value="C:vacuolar membrane"/>
    <property type="evidence" value="ECO:0007669"/>
    <property type="project" value="TreeGrafter"/>
</dbReference>
<dbReference type="OrthoDB" id="9984275at2759"/>
<comment type="similarity">
    <text evidence="2">Belongs to the SNAP family.</text>
</comment>
<evidence type="ECO:0000256" key="3">
    <source>
        <dbReference type="ARBA" id="ARBA00022448"/>
    </source>
</evidence>
<evidence type="ECO:0000256" key="5">
    <source>
        <dbReference type="ARBA" id="ARBA00022927"/>
    </source>
</evidence>
<keyword evidence="11" id="KW-1185">Reference proteome</keyword>
<name>A0A0S4J5L6_BODSA</name>
<dbReference type="Gene3D" id="1.25.40.10">
    <property type="entry name" value="Tetratricopeptide repeat domain"/>
    <property type="match status" value="1"/>
</dbReference>
<reference evidence="11" key="1">
    <citation type="submission" date="2015-09" db="EMBL/GenBank/DDBJ databases">
        <authorList>
            <consortium name="Pathogen Informatics"/>
        </authorList>
    </citation>
    <scope>NUCLEOTIDE SEQUENCE [LARGE SCALE GENOMIC DNA]</scope>
    <source>
        <strain evidence="11">Lake Konstanz</strain>
    </source>
</reference>
<dbReference type="InterPro" id="IPR011990">
    <property type="entry name" value="TPR-like_helical_dom_sf"/>
</dbReference>
<evidence type="ECO:0000313" key="10">
    <source>
        <dbReference type="EMBL" id="CUG84410.1"/>
    </source>
</evidence>
<dbReference type="VEuPathDB" id="TriTrypDB:BSAL_88660"/>
<keyword evidence="4" id="KW-0931">ER-Golgi transport</keyword>
<dbReference type="GO" id="GO:0005483">
    <property type="term" value="F:soluble NSF attachment protein activity"/>
    <property type="evidence" value="ECO:0007669"/>
    <property type="project" value="TreeGrafter"/>
</dbReference>
<dbReference type="SUPFAM" id="SSF48452">
    <property type="entry name" value="TPR-like"/>
    <property type="match status" value="1"/>
</dbReference>
<evidence type="ECO:0000256" key="2">
    <source>
        <dbReference type="ARBA" id="ARBA00010050"/>
    </source>
</evidence>
<keyword evidence="6" id="KW-0472">Membrane</keyword>
<evidence type="ECO:0000313" key="11">
    <source>
        <dbReference type="Proteomes" id="UP000051952"/>
    </source>
</evidence>
<feature type="region of interest" description="Disordered" evidence="9">
    <location>
        <begin position="286"/>
        <end position="314"/>
    </location>
</feature>
<evidence type="ECO:0000256" key="8">
    <source>
        <dbReference type="ARBA" id="ARBA00042485"/>
    </source>
</evidence>
<dbReference type="GO" id="GO:0016192">
    <property type="term" value="P:vesicle-mediated transport"/>
    <property type="evidence" value="ECO:0007669"/>
    <property type="project" value="UniProtKB-KW"/>
</dbReference>
<dbReference type="GO" id="GO:0031201">
    <property type="term" value="C:SNARE complex"/>
    <property type="evidence" value="ECO:0007669"/>
    <property type="project" value="TreeGrafter"/>
</dbReference>
<dbReference type="EMBL" id="CYKH01001117">
    <property type="protein sequence ID" value="CUG84410.1"/>
    <property type="molecule type" value="Genomic_DNA"/>
</dbReference>